<dbReference type="SUPFAM" id="SSF50044">
    <property type="entry name" value="SH3-domain"/>
    <property type="match status" value="1"/>
</dbReference>
<dbReference type="Pfam" id="PF00611">
    <property type="entry name" value="FCH"/>
    <property type="match status" value="1"/>
</dbReference>
<protein>
    <submittedName>
        <fullName evidence="11">Nostrin</fullName>
    </submittedName>
</protein>
<dbReference type="InterPro" id="IPR027267">
    <property type="entry name" value="AH/BAR_dom_sf"/>
</dbReference>
<dbReference type="GO" id="GO:0005737">
    <property type="term" value="C:cytoplasm"/>
    <property type="evidence" value="ECO:0007669"/>
    <property type="project" value="TreeGrafter"/>
</dbReference>
<keyword evidence="7" id="KW-0175">Coiled coil</keyword>
<keyword evidence="2 6" id="KW-0728">SH3 domain</keyword>
<dbReference type="InterPro" id="IPR001060">
    <property type="entry name" value="FCH_dom"/>
</dbReference>
<evidence type="ECO:0000256" key="7">
    <source>
        <dbReference type="PROSITE-ProRule" id="PRU01077"/>
    </source>
</evidence>
<feature type="region of interest" description="Disordered" evidence="8">
    <location>
        <begin position="317"/>
        <end position="345"/>
    </location>
</feature>
<feature type="domain" description="F-BAR" evidence="10">
    <location>
        <begin position="6"/>
        <end position="268"/>
    </location>
</feature>
<sequence>MSSSGSQAGGNVYIDKTAFDELLKYSKQNGDFTKDIVGVMQERADLELSYQKALVKLSVRANKVNPTTGGTFLNAWKTLCKQIEGEAESHKKISAAINTEIIKPMKKVLEMRAKGRKSADAPVDKATKTVADRKNDAFKAQKTLLTKTKEFEATATGSQATTNSKGKELSDKERNKLSSKHGKTSEAVVKADREYLKAVKTAEQARCQRIVVINHAAFAMQKSESDFMDECRNLIIKFADVLGQIIPLVRNHYDSMKNAFASVSPVADVQNAIANKGSQTMPAEQILYDCFEDDLNVQMSVRNRNYHLQRKLENLDTSLETSENEQREAQRKASSSKSSDKVPPNMTYLQMIHDKDMINLWNASRYRIICAMATVNSKPKPSNPVAGFIKSDKDKSGTVKSILTIPRDQKGQATLTVSKVPASGVQYDPRQEENTKTQPVAATPNPVAAAAAPAAVVPVAAAAAPPPQPPPEMNNTKMDDDDGADSWDDEPDSGEKYRALYDFEPSGEGEIALKEGDIVIVTRKDDDGWFYGSVGSKSGQFPESYVKKVDDV</sequence>
<gene>
    <name evidence="11" type="ORF">HOLleu_35225</name>
</gene>
<dbReference type="GO" id="GO:0005886">
    <property type="term" value="C:plasma membrane"/>
    <property type="evidence" value="ECO:0007669"/>
    <property type="project" value="TreeGrafter"/>
</dbReference>
<evidence type="ECO:0000256" key="6">
    <source>
        <dbReference type="PROSITE-ProRule" id="PRU00192"/>
    </source>
</evidence>
<feature type="compositionally biased region" description="Basic and acidic residues" evidence="8">
    <location>
        <begin position="165"/>
        <end position="176"/>
    </location>
</feature>
<dbReference type="PROSITE" id="PS51741">
    <property type="entry name" value="F_BAR"/>
    <property type="match status" value="1"/>
</dbReference>
<evidence type="ECO:0000313" key="11">
    <source>
        <dbReference type="EMBL" id="KAJ8025112.1"/>
    </source>
</evidence>
<feature type="domain" description="SH3" evidence="9">
    <location>
        <begin position="492"/>
        <end position="551"/>
    </location>
</feature>
<proteinExistence type="predicted"/>
<feature type="region of interest" description="Disordered" evidence="8">
    <location>
        <begin position="153"/>
        <end position="184"/>
    </location>
</feature>
<accession>A0A9Q1BHM1</accession>
<dbReference type="GO" id="GO:0043226">
    <property type="term" value="C:organelle"/>
    <property type="evidence" value="ECO:0007669"/>
    <property type="project" value="UniProtKB-ARBA"/>
</dbReference>
<dbReference type="InterPro" id="IPR031160">
    <property type="entry name" value="F_BAR_dom"/>
</dbReference>
<dbReference type="CDD" id="cd00174">
    <property type="entry name" value="SH3"/>
    <property type="match status" value="1"/>
</dbReference>
<dbReference type="Gene3D" id="1.20.1270.60">
    <property type="entry name" value="Arfaptin homology (AH) domain/BAR domain"/>
    <property type="match status" value="1"/>
</dbReference>
<feature type="region of interest" description="Disordered" evidence="8">
    <location>
        <begin position="379"/>
        <end position="398"/>
    </location>
</feature>
<evidence type="ECO:0000256" key="1">
    <source>
        <dbReference type="ARBA" id="ARBA00004245"/>
    </source>
</evidence>
<keyword evidence="4" id="KW-0597">Phosphoprotein</keyword>
<keyword evidence="12" id="KW-1185">Reference proteome</keyword>
<evidence type="ECO:0000256" key="4">
    <source>
        <dbReference type="ARBA" id="ARBA00022553"/>
    </source>
</evidence>
<dbReference type="InterPro" id="IPR001452">
    <property type="entry name" value="SH3_domain"/>
</dbReference>
<dbReference type="Pfam" id="PF14604">
    <property type="entry name" value="SH3_9"/>
    <property type="match status" value="1"/>
</dbReference>
<keyword evidence="3" id="KW-0963">Cytoplasm</keyword>
<feature type="compositionally biased region" description="Acidic residues" evidence="8">
    <location>
        <begin position="479"/>
        <end position="492"/>
    </location>
</feature>
<organism evidence="11 12">
    <name type="scientific">Holothuria leucospilota</name>
    <name type="common">Black long sea cucumber</name>
    <name type="synonym">Mertensiothuria leucospilota</name>
    <dbReference type="NCBI Taxonomy" id="206669"/>
    <lineage>
        <taxon>Eukaryota</taxon>
        <taxon>Metazoa</taxon>
        <taxon>Echinodermata</taxon>
        <taxon>Eleutherozoa</taxon>
        <taxon>Echinozoa</taxon>
        <taxon>Holothuroidea</taxon>
        <taxon>Aspidochirotacea</taxon>
        <taxon>Aspidochirotida</taxon>
        <taxon>Holothuriidae</taxon>
        <taxon>Holothuria</taxon>
    </lineage>
</organism>
<name>A0A9Q1BHM1_HOLLE</name>
<reference evidence="11" key="1">
    <citation type="submission" date="2021-10" db="EMBL/GenBank/DDBJ databases">
        <title>Tropical sea cucumber genome reveals ecological adaptation and Cuvierian tubules defense mechanism.</title>
        <authorList>
            <person name="Chen T."/>
        </authorList>
    </citation>
    <scope>NUCLEOTIDE SEQUENCE</scope>
    <source>
        <strain evidence="11">Nanhai2018</strain>
        <tissue evidence="11">Muscle</tissue>
    </source>
</reference>
<dbReference type="PANTHER" id="PTHR23065">
    <property type="entry name" value="PROLINE-SERINE-THREONINE PHOSPHATASE INTERACTING PROTEIN 1"/>
    <property type="match status" value="1"/>
</dbReference>
<dbReference type="AlphaFoldDB" id="A0A9Q1BHM1"/>
<dbReference type="SMART" id="SM00326">
    <property type="entry name" value="SH3"/>
    <property type="match status" value="1"/>
</dbReference>
<evidence type="ECO:0000259" key="9">
    <source>
        <dbReference type="PROSITE" id="PS50002"/>
    </source>
</evidence>
<feature type="region of interest" description="Disordered" evidence="8">
    <location>
        <begin position="461"/>
        <end position="496"/>
    </location>
</feature>
<evidence type="ECO:0000313" key="12">
    <source>
        <dbReference type="Proteomes" id="UP001152320"/>
    </source>
</evidence>
<dbReference type="InterPro" id="IPR036028">
    <property type="entry name" value="SH3-like_dom_sf"/>
</dbReference>
<comment type="subcellular location">
    <subcellularLocation>
        <location evidence="1">Cytoplasm</location>
        <location evidence="1">Cytoskeleton</location>
    </subcellularLocation>
</comment>
<dbReference type="EMBL" id="JAIZAY010000018">
    <property type="protein sequence ID" value="KAJ8025112.1"/>
    <property type="molecule type" value="Genomic_DNA"/>
</dbReference>
<feature type="compositionally biased region" description="Polar residues" evidence="8">
    <location>
        <begin position="155"/>
        <end position="164"/>
    </location>
</feature>
<dbReference type="PANTHER" id="PTHR23065:SF7">
    <property type="entry name" value="NOSTRIN, ISOFORM H"/>
    <property type="match status" value="1"/>
</dbReference>
<comment type="caution">
    <text evidence="11">The sequence shown here is derived from an EMBL/GenBank/DDBJ whole genome shotgun (WGS) entry which is preliminary data.</text>
</comment>
<dbReference type="SMART" id="SM00055">
    <property type="entry name" value="FCH"/>
    <property type="match status" value="1"/>
</dbReference>
<evidence type="ECO:0000259" key="10">
    <source>
        <dbReference type="PROSITE" id="PS51741"/>
    </source>
</evidence>
<dbReference type="Proteomes" id="UP001152320">
    <property type="component" value="Chromosome 18"/>
</dbReference>
<dbReference type="OrthoDB" id="28357at2759"/>
<dbReference type="PROSITE" id="PS50002">
    <property type="entry name" value="SH3"/>
    <property type="match status" value="1"/>
</dbReference>
<keyword evidence="5" id="KW-0206">Cytoskeleton</keyword>
<dbReference type="SUPFAM" id="SSF103657">
    <property type="entry name" value="BAR/IMD domain-like"/>
    <property type="match status" value="1"/>
</dbReference>
<evidence type="ECO:0000256" key="8">
    <source>
        <dbReference type="SAM" id="MobiDB-lite"/>
    </source>
</evidence>
<evidence type="ECO:0000256" key="5">
    <source>
        <dbReference type="ARBA" id="ARBA00023212"/>
    </source>
</evidence>
<evidence type="ECO:0000256" key="3">
    <source>
        <dbReference type="ARBA" id="ARBA00022490"/>
    </source>
</evidence>
<evidence type="ECO:0000256" key="2">
    <source>
        <dbReference type="ARBA" id="ARBA00022443"/>
    </source>
</evidence>
<feature type="region of interest" description="Disordered" evidence="8">
    <location>
        <begin position="414"/>
        <end position="439"/>
    </location>
</feature>
<dbReference type="Gene3D" id="2.30.30.40">
    <property type="entry name" value="SH3 Domains"/>
    <property type="match status" value="1"/>
</dbReference>
<dbReference type="PRINTS" id="PR00452">
    <property type="entry name" value="SH3DOMAIN"/>
</dbReference>